<reference evidence="1" key="1">
    <citation type="submission" date="2022-01" db="EMBL/GenBank/DDBJ databases">
        <authorList>
            <person name="Braso-Vives M."/>
        </authorList>
    </citation>
    <scope>NUCLEOTIDE SEQUENCE</scope>
</reference>
<proteinExistence type="predicted"/>
<dbReference type="EMBL" id="OV696702">
    <property type="protein sequence ID" value="CAH1248768.1"/>
    <property type="molecule type" value="Genomic_DNA"/>
</dbReference>
<dbReference type="Proteomes" id="UP000838412">
    <property type="component" value="Chromosome 17"/>
</dbReference>
<organism evidence="1 2">
    <name type="scientific">Branchiostoma lanceolatum</name>
    <name type="common">Common lancelet</name>
    <name type="synonym">Amphioxus lanceolatum</name>
    <dbReference type="NCBI Taxonomy" id="7740"/>
    <lineage>
        <taxon>Eukaryota</taxon>
        <taxon>Metazoa</taxon>
        <taxon>Chordata</taxon>
        <taxon>Cephalochordata</taxon>
        <taxon>Leptocardii</taxon>
        <taxon>Amphioxiformes</taxon>
        <taxon>Branchiostomatidae</taxon>
        <taxon>Branchiostoma</taxon>
    </lineage>
</organism>
<sequence>MECEDAPALKFQIYHRPGAPMAGIMTYASIEDKWIEVGWVPKKKKVLEMCGGRPERLRVTLKEAYMKRGYSVIKVEAALAED</sequence>
<name>A0A8K0EFB0_BRALA</name>
<keyword evidence="2" id="KW-1185">Reference proteome</keyword>
<evidence type="ECO:0000313" key="1">
    <source>
        <dbReference type="EMBL" id="CAH1248768.1"/>
    </source>
</evidence>
<protein>
    <submittedName>
        <fullName evidence="1">Hypp8398 protein</fullName>
    </submittedName>
</protein>
<dbReference type="AlphaFoldDB" id="A0A8K0EFB0"/>
<gene>
    <name evidence="1" type="primary">Hypp8398</name>
    <name evidence="1" type="ORF">BLAG_LOCUS10073</name>
</gene>
<accession>A0A8K0EFB0</accession>
<evidence type="ECO:0000313" key="2">
    <source>
        <dbReference type="Proteomes" id="UP000838412"/>
    </source>
</evidence>